<comment type="caution">
    <text evidence="4">The sequence shown here is derived from an EMBL/GenBank/DDBJ whole genome shotgun (WGS) entry which is preliminary data.</text>
</comment>
<dbReference type="AlphaFoldDB" id="A0AAJ0BNS5"/>
<evidence type="ECO:0000256" key="2">
    <source>
        <dbReference type="SAM" id="Phobius"/>
    </source>
</evidence>
<dbReference type="Gene3D" id="1.10.287.110">
    <property type="entry name" value="DnaJ domain"/>
    <property type="match status" value="1"/>
</dbReference>
<sequence>MPLRYLPLRAPPLLHSSSRPILITSSLRRPFHTTPRRHDDHHDPHHNQNHYETLNVPPTASPAEIKRSYFALSKAHHPDHNPSDPHAARRFMRISEAYAVLSHSDKRARYDRDVLRRHHAVPHHSHKGPSYYSSNPAGGRPPSGLSRRRGSFQGPPPSFFRSGGWGAHSAKRRAAHEETTGTGASGNAGPGAAGGGGTGTGGMGPGQNPYRARNDRDNDVPHFDREAHERTQRRHEERRARRMAESRGLNPFGRDGEAMGDFVLVASILVAVIVGPYMIGTMFMAESGKSKKEKKAAAG</sequence>
<protein>
    <submittedName>
        <fullName evidence="4">DnaJ subfamily A member 3, mitochondrial</fullName>
    </submittedName>
</protein>
<name>A0AAJ0BNS5_9PEZI</name>
<gene>
    <name evidence="4" type="ORF">QBC47DRAFT_367650</name>
</gene>
<dbReference type="PANTHER" id="PTHR44873">
    <property type="entry name" value="DNAJ HOMOLOG SUBFAMILY C MEMBER 30, MITOCHONDRIAL"/>
    <property type="match status" value="1"/>
</dbReference>
<accession>A0AAJ0BNS5</accession>
<dbReference type="Proteomes" id="UP001239445">
    <property type="component" value="Unassembled WGS sequence"/>
</dbReference>
<feature type="region of interest" description="Disordered" evidence="1">
    <location>
        <begin position="119"/>
        <end position="242"/>
    </location>
</feature>
<dbReference type="InterPro" id="IPR001623">
    <property type="entry name" value="DnaJ_domain"/>
</dbReference>
<dbReference type="PRINTS" id="PR00625">
    <property type="entry name" value="JDOMAIN"/>
</dbReference>
<dbReference type="CDD" id="cd06257">
    <property type="entry name" value="DnaJ"/>
    <property type="match status" value="1"/>
</dbReference>
<feature type="domain" description="J" evidence="3">
    <location>
        <begin position="49"/>
        <end position="114"/>
    </location>
</feature>
<dbReference type="PROSITE" id="PS50076">
    <property type="entry name" value="DNAJ_2"/>
    <property type="match status" value="1"/>
</dbReference>
<dbReference type="InterPro" id="IPR036869">
    <property type="entry name" value="J_dom_sf"/>
</dbReference>
<evidence type="ECO:0000259" key="3">
    <source>
        <dbReference type="PROSITE" id="PS50076"/>
    </source>
</evidence>
<keyword evidence="2" id="KW-0472">Membrane</keyword>
<feature type="transmembrane region" description="Helical" evidence="2">
    <location>
        <begin position="262"/>
        <end position="285"/>
    </location>
</feature>
<evidence type="ECO:0000313" key="4">
    <source>
        <dbReference type="EMBL" id="KAK1760608.1"/>
    </source>
</evidence>
<dbReference type="EMBL" id="MU839827">
    <property type="protein sequence ID" value="KAK1760608.1"/>
    <property type="molecule type" value="Genomic_DNA"/>
</dbReference>
<feature type="compositionally biased region" description="Basic and acidic residues" evidence="1">
    <location>
        <begin position="212"/>
        <end position="242"/>
    </location>
</feature>
<keyword evidence="5" id="KW-1185">Reference proteome</keyword>
<keyword evidence="2" id="KW-0812">Transmembrane</keyword>
<evidence type="ECO:0000313" key="5">
    <source>
        <dbReference type="Proteomes" id="UP001239445"/>
    </source>
</evidence>
<dbReference type="Pfam" id="PF00226">
    <property type="entry name" value="DnaJ"/>
    <property type="match status" value="1"/>
</dbReference>
<dbReference type="InterPro" id="IPR053025">
    <property type="entry name" value="Mito_ATP_Synthase-Asso"/>
</dbReference>
<reference evidence="4" key="1">
    <citation type="submission" date="2023-06" db="EMBL/GenBank/DDBJ databases">
        <title>Genome-scale phylogeny and comparative genomics of the fungal order Sordariales.</title>
        <authorList>
            <consortium name="Lawrence Berkeley National Laboratory"/>
            <person name="Hensen N."/>
            <person name="Bonometti L."/>
            <person name="Westerberg I."/>
            <person name="Brannstrom I.O."/>
            <person name="Guillou S."/>
            <person name="Cros-Aarteil S."/>
            <person name="Calhoun S."/>
            <person name="Haridas S."/>
            <person name="Kuo A."/>
            <person name="Mondo S."/>
            <person name="Pangilinan J."/>
            <person name="Riley R."/>
            <person name="Labutti K."/>
            <person name="Andreopoulos B."/>
            <person name="Lipzen A."/>
            <person name="Chen C."/>
            <person name="Yanf M."/>
            <person name="Daum C."/>
            <person name="Ng V."/>
            <person name="Clum A."/>
            <person name="Steindorff A."/>
            <person name="Ohm R."/>
            <person name="Martin F."/>
            <person name="Silar P."/>
            <person name="Natvig D."/>
            <person name="Lalanne C."/>
            <person name="Gautier V."/>
            <person name="Ament-Velasquez S.L."/>
            <person name="Kruys A."/>
            <person name="Hutchinson M.I."/>
            <person name="Powell A.J."/>
            <person name="Barry K."/>
            <person name="Miller A.N."/>
            <person name="Grigoriev I.V."/>
            <person name="Debuchy R."/>
            <person name="Gladieux P."/>
            <person name="Thoren M.H."/>
            <person name="Johannesson H."/>
        </authorList>
    </citation>
    <scope>NUCLEOTIDE SEQUENCE</scope>
    <source>
        <strain evidence="4">PSN4</strain>
    </source>
</reference>
<feature type="region of interest" description="Disordered" evidence="1">
    <location>
        <begin position="31"/>
        <end position="59"/>
    </location>
</feature>
<keyword evidence="2" id="KW-1133">Transmembrane helix</keyword>
<dbReference type="PANTHER" id="PTHR44873:SF1">
    <property type="entry name" value="DNAJ HOMOLOG SUBFAMILY C MEMBER 30, MITOCHONDRIAL"/>
    <property type="match status" value="1"/>
</dbReference>
<feature type="compositionally biased region" description="Gly residues" evidence="1">
    <location>
        <begin position="183"/>
        <end position="205"/>
    </location>
</feature>
<feature type="compositionally biased region" description="Basic and acidic residues" evidence="1">
    <location>
        <begin position="36"/>
        <end position="46"/>
    </location>
</feature>
<proteinExistence type="predicted"/>
<organism evidence="4 5">
    <name type="scientific">Echria macrotheca</name>
    <dbReference type="NCBI Taxonomy" id="438768"/>
    <lineage>
        <taxon>Eukaryota</taxon>
        <taxon>Fungi</taxon>
        <taxon>Dikarya</taxon>
        <taxon>Ascomycota</taxon>
        <taxon>Pezizomycotina</taxon>
        <taxon>Sordariomycetes</taxon>
        <taxon>Sordariomycetidae</taxon>
        <taxon>Sordariales</taxon>
        <taxon>Schizotheciaceae</taxon>
        <taxon>Echria</taxon>
    </lineage>
</organism>
<dbReference type="SUPFAM" id="SSF46565">
    <property type="entry name" value="Chaperone J-domain"/>
    <property type="match status" value="1"/>
</dbReference>
<feature type="compositionally biased region" description="Low complexity" evidence="1">
    <location>
        <begin position="136"/>
        <end position="145"/>
    </location>
</feature>
<dbReference type="SMART" id="SM00271">
    <property type="entry name" value="DnaJ"/>
    <property type="match status" value="1"/>
</dbReference>
<evidence type="ECO:0000256" key="1">
    <source>
        <dbReference type="SAM" id="MobiDB-lite"/>
    </source>
</evidence>